<dbReference type="HOGENOM" id="CLU_1575439_0_0_11"/>
<feature type="compositionally biased region" description="Basic residues" evidence="1">
    <location>
        <begin position="98"/>
        <end position="107"/>
    </location>
</feature>
<reference evidence="2 3" key="1">
    <citation type="submission" date="2007-04" db="EMBL/GenBank/DDBJ databases">
        <authorList>
            <person name="Fulton L."/>
            <person name="Clifton S."/>
            <person name="Fulton B."/>
            <person name="Xu J."/>
            <person name="Minx P."/>
            <person name="Pepin K.H."/>
            <person name="Johnson M."/>
            <person name="Thiruvilangam P."/>
            <person name="Bhonagiri V."/>
            <person name="Nash W.E."/>
            <person name="Mardis E.R."/>
            <person name="Wilson R.K."/>
        </authorList>
    </citation>
    <scope>NUCLEOTIDE SEQUENCE [LARGE SCALE GENOMIC DNA]</scope>
    <source>
        <strain evidence="2 3">L2-32</strain>
    </source>
</reference>
<gene>
    <name evidence="2" type="ORF">BIFADO_01537</name>
</gene>
<accession>A7A6Q4</accession>
<reference evidence="2 3" key="2">
    <citation type="submission" date="2007-05" db="EMBL/GenBank/DDBJ databases">
        <title>Draft genome sequence of Bifidobacterium adolescentis (L2-32).</title>
        <authorList>
            <person name="Sudarsanam P."/>
            <person name="Ley R."/>
            <person name="Guruge J."/>
            <person name="Turnbaugh P.J."/>
            <person name="Mahowald M."/>
            <person name="Liep D."/>
            <person name="Gordon J."/>
        </authorList>
    </citation>
    <scope>NUCLEOTIDE SEQUENCE [LARGE SCALE GENOMIC DNA]</scope>
    <source>
        <strain evidence="2 3">L2-32</strain>
    </source>
</reference>
<organism evidence="2 3">
    <name type="scientific">Bifidobacterium adolescentis L2-32</name>
    <dbReference type="NCBI Taxonomy" id="411481"/>
    <lineage>
        <taxon>Bacteria</taxon>
        <taxon>Bacillati</taxon>
        <taxon>Actinomycetota</taxon>
        <taxon>Actinomycetes</taxon>
        <taxon>Bifidobacteriales</taxon>
        <taxon>Bifidobacteriaceae</taxon>
        <taxon>Bifidobacterium</taxon>
    </lineage>
</organism>
<evidence type="ECO:0000256" key="1">
    <source>
        <dbReference type="SAM" id="MobiDB-lite"/>
    </source>
</evidence>
<comment type="caution">
    <text evidence="2">The sequence shown here is derived from an EMBL/GenBank/DDBJ whole genome shotgun (WGS) entry which is preliminary data.</text>
</comment>
<dbReference type="Proteomes" id="UP000003773">
    <property type="component" value="Unassembled WGS sequence"/>
</dbReference>
<feature type="region of interest" description="Disordered" evidence="1">
    <location>
        <begin position="137"/>
        <end position="169"/>
    </location>
</feature>
<proteinExistence type="predicted"/>
<name>A7A6Q4_BIFAD</name>
<sequence>MEGPSGLARSIGDTFWYVRSVSSEVERGSFVMSKRCQLTGHQLTSDGRMSVERWISARSDEPTGPATDGGRPGPRHGAERSSGQVRPGSYASWSVAKPTRRIGGRHVRGSTALKAAWSLDVADGSRKDGANVRLGVVERGRRRSSGTVSHDSKGLRDAEEREFPARRWM</sequence>
<dbReference type="AlphaFoldDB" id="A7A6Q4"/>
<feature type="region of interest" description="Disordered" evidence="1">
    <location>
        <begin position="56"/>
        <end position="107"/>
    </location>
</feature>
<evidence type="ECO:0000313" key="2">
    <source>
        <dbReference type="EMBL" id="EDN82719.1"/>
    </source>
</evidence>
<dbReference type="EMBL" id="AAXD02000051">
    <property type="protein sequence ID" value="EDN82719.1"/>
    <property type="molecule type" value="Genomic_DNA"/>
</dbReference>
<protein>
    <submittedName>
        <fullName evidence="2">Uncharacterized protein</fullName>
    </submittedName>
</protein>
<feature type="compositionally biased region" description="Basic and acidic residues" evidence="1">
    <location>
        <begin position="150"/>
        <end position="169"/>
    </location>
</feature>
<evidence type="ECO:0000313" key="3">
    <source>
        <dbReference type="Proteomes" id="UP000003773"/>
    </source>
</evidence>